<dbReference type="InterPro" id="IPR012340">
    <property type="entry name" value="NA-bd_OB-fold"/>
</dbReference>
<keyword evidence="3" id="KW-0694">RNA-binding</keyword>
<dbReference type="Proteomes" id="UP000435187">
    <property type="component" value="Unassembled WGS sequence"/>
</dbReference>
<keyword evidence="4 8" id="KW-0689">Ribosomal protein</keyword>
<dbReference type="FunFam" id="2.40.50.140:FF:000114">
    <property type="entry name" value="30S ribosomal protein S1"/>
    <property type="match status" value="1"/>
</dbReference>
<dbReference type="GO" id="GO:0003735">
    <property type="term" value="F:structural constituent of ribosome"/>
    <property type="evidence" value="ECO:0007669"/>
    <property type="project" value="TreeGrafter"/>
</dbReference>
<accession>A0A6N7R3V0</accession>
<dbReference type="InterPro" id="IPR035104">
    <property type="entry name" value="Ribosomal_protein_S1-like"/>
</dbReference>
<evidence type="ECO:0000256" key="2">
    <source>
        <dbReference type="ARBA" id="ARBA00022737"/>
    </source>
</evidence>
<comment type="caution">
    <text evidence="8">The sequence shown here is derived from an EMBL/GenBank/DDBJ whole genome shotgun (WGS) entry which is preliminary data.</text>
</comment>
<dbReference type="FunFam" id="2.40.50.140:FF:000051">
    <property type="entry name" value="RNA-binding transcriptional accessory protein"/>
    <property type="match status" value="1"/>
</dbReference>
<evidence type="ECO:0000256" key="3">
    <source>
        <dbReference type="ARBA" id="ARBA00022884"/>
    </source>
</evidence>
<dbReference type="PROSITE" id="PS50126">
    <property type="entry name" value="S1"/>
    <property type="match status" value="4"/>
</dbReference>
<dbReference type="SUPFAM" id="SSF50249">
    <property type="entry name" value="Nucleic acid-binding proteins"/>
    <property type="match status" value="4"/>
</dbReference>
<dbReference type="RefSeq" id="WP_153836421.1">
    <property type="nucleotide sequence ID" value="NZ_JBHUMW010000014.1"/>
</dbReference>
<protein>
    <submittedName>
        <fullName evidence="8">30S ribosomal protein S1</fullName>
    </submittedName>
</protein>
<dbReference type="EMBL" id="WJEE01000043">
    <property type="protein sequence ID" value="MRI67892.1"/>
    <property type="molecule type" value="Genomic_DNA"/>
</dbReference>
<feature type="region of interest" description="Disordered" evidence="6">
    <location>
        <begin position="348"/>
        <end position="369"/>
    </location>
</feature>
<proteinExistence type="inferred from homology"/>
<keyword evidence="5" id="KW-0687">Ribonucleoprotein</keyword>
<dbReference type="Gene3D" id="2.40.50.140">
    <property type="entry name" value="Nucleic acid-binding proteins"/>
    <property type="match status" value="4"/>
</dbReference>
<feature type="domain" description="S1 motif" evidence="7">
    <location>
        <begin position="188"/>
        <end position="256"/>
    </location>
</feature>
<dbReference type="PANTHER" id="PTHR10724:SF7">
    <property type="entry name" value="SMALL RIBOSOMAL SUBUNIT PROTEIN BS1C"/>
    <property type="match status" value="1"/>
</dbReference>
<sequence>MDEMNQEISEIKELSVGDIVQGKVVKVEEKHVLVDIGYKVEGIVPISELSALRIETASDAVSEGDQLELQVKKVEDEEIVLSKKAVIAEKAWEDLQEKFENNEIIEATVRDVVKGGLVVDVGVRGFIPASLVETHYVEDFADYQDKSLTLKIVELDKEQNRIILSHRAVIEEEEQKKKGKLLDSLQEGQVIEGTVQRITDFGVFVDIGGLDGLVHISQLAHTHVEKASDVVSEGETLKVKVLSVDKENERVSLSHKATQPGPWDNIEEKIAINDVVEGTVKRLVNFGAFVEVLPGVEGLVHISQISTEHIGTPGEVLEVGQTVNVKVLDVSEQDKRISLSIREIEEEKNQQEIKQYESDDDQSGFQLGDMIGDKLNKYKDD</sequence>
<name>A0A6N7R3V0_9BACI</name>
<organism evidence="8 9">
    <name type="scientific">Gracilibacillus thailandensis</name>
    <dbReference type="NCBI Taxonomy" id="563735"/>
    <lineage>
        <taxon>Bacteria</taxon>
        <taxon>Bacillati</taxon>
        <taxon>Bacillota</taxon>
        <taxon>Bacilli</taxon>
        <taxon>Bacillales</taxon>
        <taxon>Bacillaceae</taxon>
        <taxon>Gracilibacillus</taxon>
    </lineage>
</organism>
<evidence type="ECO:0000256" key="1">
    <source>
        <dbReference type="ARBA" id="ARBA00006767"/>
    </source>
</evidence>
<evidence type="ECO:0000313" key="9">
    <source>
        <dbReference type="Proteomes" id="UP000435187"/>
    </source>
</evidence>
<evidence type="ECO:0000256" key="6">
    <source>
        <dbReference type="SAM" id="MobiDB-lite"/>
    </source>
</evidence>
<dbReference type="CDD" id="cd04465">
    <property type="entry name" value="S1_RPS1_repeat_ec2_hs2"/>
    <property type="match status" value="1"/>
</dbReference>
<keyword evidence="2" id="KW-0677">Repeat</keyword>
<dbReference type="PRINTS" id="PR00681">
    <property type="entry name" value="RIBOSOMALS1"/>
</dbReference>
<comment type="similarity">
    <text evidence="1">Belongs to the bacterial ribosomal protein bS1 family.</text>
</comment>
<evidence type="ECO:0000256" key="4">
    <source>
        <dbReference type="ARBA" id="ARBA00022980"/>
    </source>
</evidence>
<dbReference type="CDD" id="cd05688">
    <property type="entry name" value="S1_RPS1_repeat_ec3"/>
    <property type="match status" value="1"/>
</dbReference>
<feature type="compositionally biased region" description="Basic and acidic residues" evidence="6">
    <location>
        <begin position="348"/>
        <end position="357"/>
    </location>
</feature>
<dbReference type="Pfam" id="PF00575">
    <property type="entry name" value="S1"/>
    <property type="match status" value="4"/>
</dbReference>
<keyword evidence="9" id="KW-1185">Reference proteome</keyword>
<reference evidence="8 9" key="1">
    <citation type="submission" date="2019-10" db="EMBL/GenBank/DDBJ databases">
        <title>Gracilibacillus salitolerans sp. nov., a moderate halophile isolated from a saline soil in northwest China.</title>
        <authorList>
            <person name="Gan L."/>
        </authorList>
    </citation>
    <scope>NUCLEOTIDE SEQUENCE [LARGE SCALE GENOMIC DNA]</scope>
    <source>
        <strain evidence="8 9">TP2-8</strain>
    </source>
</reference>
<evidence type="ECO:0000313" key="8">
    <source>
        <dbReference type="EMBL" id="MRI67892.1"/>
    </source>
</evidence>
<evidence type="ECO:0000259" key="7">
    <source>
        <dbReference type="PROSITE" id="PS50126"/>
    </source>
</evidence>
<dbReference type="AlphaFoldDB" id="A0A6N7R3V0"/>
<evidence type="ECO:0000256" key="5">
    <source>
        <dbReference type="ARBA" id="ARBA00023274"/>
    </source>
</evidence>
<dbReference type="PANTHER" id="PTHR10724">
    <property type="entry name" value="30S RIBOSOMAL PROTEIN S1"/>
    <property type="match status" value="1"/>
</dbReference>
<feature type="domain" description="S1 motif" evidence="7">
    <location>
        <begin position="17"/>
        <end position="84"/>
    </location>
</feature>
<dbReference type="InterPro" id="IPR050437">
    <property type="entry name" value="Ribos_protein_bS1-like"/>
</dbReference>
<dbReference type="GO" id="GO:0022627">
    <property type="term" value="C:cytosolic small ribosomal subunit"/>
    <property type="evidence" value="ECO:0007669"/>
    <property type="project" value="TreeGrafter"/>
</dbReference>
<dbReference type="SMART" id="SM00316">
    <property type="entry name" value="S1"/>
    <property type="match status" value="4"/>
</dbReference>
<dbReference type="GO" id="GO:0006412">
    <property type="term" value="P:translation"/>
    <property type="evidence" value="ECO:0007669"/>
    <property type="project" value="TreeGrafter"/>
</dbReference>
<dbReference type="NCBIfam" id="NF005208">
    <property type="entry name" value="PRK06676.1"/>
    <property type="match status" value="1"/>
</dbReference>
<feature type="domain" description="S1 motif" evidence="7">
    <location>
        <begin position="102"/>
        <end position="167"/>
    </location>
</feature>
<gene>
    <name evidence="8" type="primary">rpsA</name>
    <name evidence="8" type="ORF">GH885_16350</name>
</gene>
<dbReference type="GO" id="GO:0003729">
    <property type="term" value="F:mRNA binding"/>
    <property type="evidence" value="ECO:0007669"/>
    <property type="project" value="UniProtKB-ARBA"/>
</dbReference>
<dbReference type="InterPro" id="IPR003029">
    <property type="entry name" value="S1_domain"/>
</dbReference>
<dbReference type="CDD" id="cd05687">
    <property type="entry name" value="S1_RPS1_repeat_ec1_hs1"/>
    <property type="match status" value="1"/>
</dbReference>
<feature type="domain" description="S1 motif" evidence="7">
    <location>
        <begin position="273"/>
        <end position="342"/>
    </location>
</feature>